<dbReference type="InterPro" id="IPR034209">
    <property type="entry name" value="PUF60_RRM1"/>
</dbReference>
<evidence type="ECO:0008006" key="14">
    <source>
        <dbReference type="Google" id="ProtNLM"/>
    </source>
</evidence>
<dbReference type="InterPro" id="IPR011009">
    <property type="entry name" value="Kinase-like_dom_sf"/>
</dbReference>
<proteinExistence type="inferred from homology"/>
<gene>
    <name evidence="12" type="ORF">QQF64_015089</name>
</gene>
<dbReference type="PROSITE" id="PS50102">
    <property type="entry name" value="RRM"/>
    <property type="match status" value="3"/>
</dbReference>
<dbReference type="InterPro" id="IPR001245">
    <property type="entry name" value="Ser-Thr/Tyr_kinase_cat_dom"/>
</dbReference>
<dbReference type="InterPro" id="IPR003954">
    <property type="entry name" value="RRM_euk-type"/>
</dbReference>
<dbReference type="CDD" id="cd12370">
    <property type="entry name" value="RRM1_PUF60"/>
    <property type="match status" value="1"/>
</dbReference>
<dbReference type="PROSITE" id="PS50011">
    <property type="entry name" value="PROTEIN_KINASE_DOM"/>
    <property type="match status" value="1"/>
</dbReference>
<dbReference type="PANTHER" id="PTHR47330">
    <property type="entry name" value="POLY(U)-BINDING-SPLICING FACTOR PUF60-B-RELATED"/>
    <property type="match status" value="1"/>
</dbReference>
<dbReference type="Gene3D" id="1.10.510.10">
    <property type="entry name" value="Transferase(Phosphotransferase) domain 1"/>
    <property type="match status" value="1"/>
</dbReference>
<reference evidence="12 13" key="1">
    <citation type="submission" date="2023-09" db="EMBL/GenBank/DDBJ databases">
        <authorList>
            <person name="Wang M."/>
        </authorList>
    </citation>
    <scope>NUCLEOTIDE SEQUENCE [LARGE SCALE GENOMIC DNA]</scope>
    <source>
        <strain evidence="12">GT-2023</strain>
        <tissue evidence="12">Liver</tissue>
    </source>
</reference>
<dbReference type="Gene3D" id="3.30.70.330">
    <property type="match status" value="3"/>
</dbReference>
<evidence type="ECO:0000256" key="4">
    <source>
        <dbReference type="ARBA" id="ARBA00022737"/>
    </source>
</evidence>
<keyword evidence="13" id="KW-1185">Reference proteome</keyword>
<dbReference type="InterPro" id="IPR034212">
    <property type="entry name" value="PUF60_RRM3"/>
</dbReference>
<feature type="compositionally biased region" description="Polar residues" evidence="9">
    <location>
        <begin position="933"/>
        <end position="949"/>
    </location>
</feature>
<comment type="caution">
    <text evidence="12">The sequence shown here is derived from an EMBL/GenBank/DDBJ whole genome shotgun (WGS) entry which is preliminary data.</text>
</comment>
<comment type="subcellular location">
    <subcellularLocation>
        <location evidence="1">Nucleus</location>
    </subcellularLocation>
</comment>
<feature type="non-terminal residue" evidence="12">
    <location>
        <position position="1"/>
    </location>
</feature>
<dbReference type="CDD" id="cd12648">
    <property type="entry name" value="RRM3_UHM_PUF60"/>
    <property type="match status" value="1"/>
</dbReference>
<dbReference type="Pfam" id="PF00076">
    <property type="entry name" value="RRM_1"/>
    <property type="match status" value="2"/>
</dbReference>
<evidence type="ECO:0000256" key="2">
    <source>
        <dbReference type="ARBA" id="ARBA00005987"/>
    </source>
</evidence>
<dbReference type="CDD" id="cd12371">
    <property type="entry name" value="RRM2_PUF60"/>
    <property type="match status" value="1"/>
</dbReference>
<protein>
    <recommendedName>
        <fullName evidence="14">Poly(U)-binding-splicing factor PUF60</fullName>
    </recommendedName>
</protein>
<evidence type="ECO:0000259" key="11">
    <source>
        <dbReference type="PROSITE" id="PS50102"/>
    </source>
</evidence>
<dbReference type="NCBIfam" id="TIGR01645">
    <property type="entry name" value="half-pint"/>
    <property type="match status" value="1"/>
</dbReference>
<feature type="domain" description="RRM" evidence="11">
    <location>
        <begin position="639"/>
        <end position="717"/>
    </location>
</feature>
<dbReference type="InterPro" id="IPR012677">
    <property type="entry name" value="Nucleotide-bd_a/b_plait_sf"/>
</dbReference>
<dbReference type="SUPFAM" id="SSF56112">
    <property type="entry name" value="Protein kinase-like (PK-like)"/>
    <property type="match status" value="1"/>
</dbReference>
<dbReference type="SMART" id="SM00360">
    <property type="entry name" value="RRM"/>
    <property type="match status" value="3"/>
</dbReference>
<evidence type="ECO:0000256" key="6">
    <source>
        <dbReference type="ARBA" id="ARBA00023187"/>
    </source>
</evidence>
<keyword evidence="4" id="KW-0677">Repeat</keyword>
<dbReference type="Pfam" id="PF07714">
    <property type="entry name" value="PK_Tyr_Ser-Thr"/>
    <property type="match status" value="1"/>
</dbReference>
<evidence type="ECO:0000256" key="3">
    <source>
        <dbReference type="ARBA" id="ARBA00022664"/>
    </source>
</evidence>
<organism evidence="12 13">
    <name type="scientific">Cirrhinus molitorella</name>
    <name type="common">mud carp</name>
    <dbReference type="NCBI Taxonomy" id="172907"/>
    <lineage>
        <taxon>Eukaryota</taxon>
        <taxon>Metazoa</taxon>
        <taxon>Chordata</taxon>
        <taxon>Craniata</taxon>
        <taxon>Vertebrata</taxon>
        <taxon>Euteleostomi</taxon>
        <taxon>Actinopterygii</taxon>
        <taxon>Neopterygii</taxon>
        <taxon>Teleostei</taxon>
        <taxon>Ostariophysi</taxon>
        <taxon>Cypriniformes</taxon>
        <taxon>Cyprinidae</taxon>
        <taxon>Labeoninae</taxon>
        <taxon>Labeonini</taxon>
        <taxon>Cirrhinus</taxon>
    </lineage>
</organism>
<name>A0ABR3NU69_9TELE</name>
<feature type="region of interest" description="Disordered" evidence="9">
    <location>
        <begin position="916"/>
        <end position="949"/>
    </location>
</feature>
<evidence type="ECO:0000256" key="8">
    <source>
        <dbReference type="PROSITE-ProRule" id="PRU00176"/>
    </source>
</evidence>
<evidence type="ECO:0000259" key="10">
    <source>
        <dbReference type="PROSITE" id="PS50011"/>
    </source>
</evidence>
<dbReference type="PANTHER" id="PTHR47330:SF1">
    <property type="entry name" value="POLY(U)-BINDING-SPLICING FACTOR PUF60"/>
    <property type="match status" value="1"/>
</dbReference>
<evidence type="ECO:0000313" key="13">
    <source>
        <dbReference type="Proteomes" id="UP001558613"/>
    </source>
</evidence>
<evidence type="ECO:0000256" key="5">
    <source>
        <dbReference type="ARBA" id="ARBA00022884"/>
    </source>
</evidence>
<evidence type="ECO:0000256" key="7">
    <source>
        <dbReference type="ARBA" id="ARBA00023242"/>
    </source>
</evidence>
<keyword evidence="5 8" id="KW-0694">RNA-binding</keyword>
<keyword evidence="7" id="KW-0539">Nucleus</keyword>
<dbReference type="EMBL" id="JAYMGO010000002">
    <property type="protein sequence ID" value="KAL1280489.1"/>
    <property type="molecule type" value="Genomic_DNA"/>
</dbReference>
<evidence type="ECO:0000256" key="9">
    <source>
        <dbReference type="SAM" id="MobiDB-lite"/>
    </source>
</evidence>
<accession>A0ABR3NU69</accession>
<dbReference type="InterPro" id="IPR000504">
    <property type="entry name" value="RRM_dom"/>
</dbReference>
<evidence type="ECO:0000313" key="12">
    <source>
        <dbReference type="EMBL" id="KAL1280489.1"/>
    </source>
</evidence>
<dbReference type="Proteomes" id="UP001558613">
    <property type="component" value="Unassembled WGS sequence"/>
</dbReference>
<evidence type="ECO:0000256" key="1">
    <source>
        <dbReference type="ARBA" id="ARBA00004123"/>
    </source>
</evidence>
<dbReference type="InterPro" id="IPR051974">
    <property type="entry name" value="PUF60_regulator"/>
</dbReference>
<dbReference type="Gene3D" id="3.30.200.20">
    <property type="entry name" value="Phosphorylase Kinase, domain 1"/>
    <property type="match status" value="1"/>
</dbReference>
<feature type="domain" description="Protein kinase" evidence="10">
    <location>
        <begin position="1"/>
        <end position="263"/>
    </location>
</feature>
<sequence length="1239" mass="137398">VSQGNVPGIESAYLAMDTEEGVEVVWNEVQFSDKKVFKSFEERIREMFENLMQVEHPNIVKFHKYWLDMRESRARVIFITEYMSSGSLKQFLKKTKKNHKTMNVKAWKRWCTQILSALSYLHSCDPPIIHGNLTCDTIFIQHNGLIKIGSVWHRLFVNVFAEAIHGNVHQHRDEVRNQHFFAPEYGIAEDDYAIDIFSFGICALEMAVLEIQANGDTAVSKEAVDHAGQSLEDPLMREFIQSCVRTEAKTRPTAHDLLFHRVLFEVHSLKLLAAHCFINNQYLLPENCVEEKTKSFDPNGIMAEINHRDRPGVHLKYSHVSPLELDKFLEDVKNGIYPLMNFASQRPHPIPRALSLSQEQMETVKTPTPEPQETETRKVVQVHCNLEANEEGTRSHLSLFLKMDDRLHRQLSCDVLPSDSPKDLASELVHHAFISEEDCEKLACFLEDALCKHWSGTSTSPTAMAVMKICHTAAARLLPNSLLVSRDFIVFLAVWTLALEGVLYGGGCFSESVLNSKSSPYIISQDTPAESRSDRCLCSVQGGEALMMENGQSTASKLGLPPLTPEQQEALQKAKKYAMEQSIKSVLVKQTLAHQQQQLSNLQLPNSLQMASLTMGFGDPLSPLQSVAAQRQRALAIMCRVYVGSIYYELGEDTIRQAFAPFGPIKSIDMSWDSVTLKHKGFAFVEYEVPEAAQLALEQMNSVMLGGRNIKVGRPSNIGQAQPIIDQLAEEARAFNRIYVASVHPDLSDDDIKSVFEAFGRIKSCTLARDPTTGKHKGYGFIEYDKAQSAQDAVSSMNLFDLGGQYLRVGKAVTPPMPLLTPTTPGGLPPAAAVAAAAATAKITAQEAVAGASILGAMTGGTGLNLPQLPQAVMAAQAPGVITGVTPARPTLPVVPQVGLVNPVLASPPSLSAAVAAAQEAKKEKEEEESAQDGTGQEMLSEQEHMSISGSSARHMVMQKLLRKQESTVMVLRNMVGPEDIDDDLEGEVTEECGKFGAVNRVIIYQEKQGEEEDAEVIVKIFVEFSAASEMNKAIQALNNRWFGGRKVIAEQKNSWQTSWISNKPKVHATRQQELILKQTNSTALQLLVKMRGLLFLLSALFLLESTKGIEYEELDVREKDIVDKAIKQGNENHGKGVHLDFYDINNKDGVIFQVILRPTSCDRTTPSVHRKECKTEDKRPQVSCIDCKGTMEPCLLRKEKDEIQKRIDNCLKSHMSGASHILFQKGGNAHLTGCLGCI</sequence>
<dbReference type="SUPFAM" id="SSF54928">
    <property type="entry name" value="RNA-binding domain, RBD"/>
    <property type="match status" value="2"/>
</dbReference>
<feature type="domain" description="RRM" evidence="11">
    <location>
        <begin position="968"/>
        <end position="1055"/>
    </location>
</feature>
<dbReference type="SMART" id="SM00361">
    <property type="entry name" value="RRM_1"/>
    <property type="match status" value="3"/>
</dbReference>
<dbReference type="InterPro" id="IPR000719">
    <property type="entry name" value="Prot_kinase_dom"/>
</dbReference>
<comment type="similarity">
    <text evidence="2">Belongs to the RRM half pint family.</text>
</comment>
<feature type="domain" description="RRM" evidence="11">
    <location>
        <begin position="736"/>
        <end position="814"/>
    </location>
</feature>
<keyword evidence="3" id="KW-0507">mRNA processing</keyword>
<keyword evidence="6" id="KW-0508">mRNA splicing</keyword>
<dbReference type="InterPro" id="IPR006532">
    <property type="entry name" value="PUF60-like"/>
</dbReference>
<dbReference type="InterPro" id="IPR034211">
    <property type="entry name" value="PUF60_RRM2"/>
</dbReference>
<dbReference type="InterPro" id="IPR035979">
    <property type="entry name" value="RBD_domain_sf"/>
</dbReference>